<dbReference type="eggNOG" id="COG4771">
    <property type="taxonomic scope" value="Bacteria"/>
</dbReference>
<dbReference type="RefSeq" id="WP_035015383.1">
    <property type="nucleotide sequence ID" value="NZ_ARZY01000027.1"/>
</dbReference>
<keyword evidence="9" id="KW-1185">Reference proteome</keyword>
<feature type="domain" description="TonB-dependent receptor-like beta-barrel" evidence="6">
    <location>
        <begin position="879"/>
        <end position="1172"/>
    </location>
</feature>
<keyword evidence="8" id="KW-0675">Receptor</keyword>
<dbReference type="Pfam" id="PF00593">
    <property type="entry name" value="TonB_dep_Rec_b-barrel"/>
    <property type="match status" value="1"/>
</dbReference>
<keyword evidence="5" id="KW-0732">Signal</keyword>
<dbReference type="InterPro" id="IPR000531">
    <property type="entry name" value="Beta-barrel_TonB"/>
</dbReference>
<keyword evidence="2 4" id="KW-0472">Membrane</keyword>
<sequence>MKYNFKLKAVTAAVLATCFATTAYAAEEDTEVDSVDQNKTAEDIETIEIKGFRGSLRKAMNAKRFSQSVSDSIHAEDVGKSTDQNIADALSRVTGVTVTEENGEGARISIRGAGPSMNQISMNGVALTGGLSDPGSDGIQDNSVDLSSFSSDILSSIDVVKTAAADQDEGSLGGSVSLRTVKPLALQDDRLTATIEGRYNKYADENDIRVNGSFSKKFFNDVLGVIVTVSHDNQKTRQDRIQSDYVNGVLPIADWEADSGRKATDLNGKQIRVLGYTTDDEGVRTLNDVSSLTNYDEATQVAISEDEAWATAKEFYRIGLNRDERKRTSISSGIQLRPTDSLDIQLDLTHTQQKTIDDEHALTLNMAPANQLQTSDDINVIDLSTHTIEKMYGRSFTGGFNRTSGERDLETNVASLSVDYHITDNLNVKLLAGYSKTVDETPLPNTPGQYISMSTNTWGTAGRDAVLAMPNFENVGYDCTQGSITDCNIVTGTTLGVFDAFDGTPIDVRSRFNPFDLQHNHVGGFTFRNNALEDKNKSLFLDLDYLLDTDYLTKIEFGVKYAKRERQVLVSNVSITNAGDIPAEGEETSEPPRGLGNINVGDILSQESFPYDNFAQDIQADRSNALFNGWPMLDTQKALGIITNGDDLEERVNFGNSRFIETETAAAYLKLNFEGFDGRLTGNIGVRKVRDENAAIGFGELRYINVPQLVDPYDLLVVRNLGDMSQPACPEAQVGEFGGKSDWRGVVPNDSELRNCWAWQVTHAYNRTDASTYPYDTATGEFLLAGPDGTAQQDVNRVLWMNSDGTIQNSIPVNSELTIYTDQAGVTKSSNAGNWVRFGAPAQAPIWPFISRETSRFSDGPNGPISEHDEKTYYRVGIATDSSTTEALLPSLNLNFAVNDEMIVRFATSKTMTRPNIDSRNPRTQIRENQWGTTDGQAGNTKLDFLKSTNLDLSFEWYFNEEGMVSVALFNKDMQGQEVRVQTPYHYKDKKTDYNMTDFNILMPFDENRTPGDADNCHSHRFPAGWIDQWEITCDVAVIDQVRNAGGSKITGLELGYTQTYDFLPGILSGLGASINYTYQSSEQDDLEIGTTGVFIESMPVELTPEHSANTTIFWEQDGASLRLAHRYTGVQLVNGGILGGAVWQEETSRLDFSANYQINKNFTVTFNALNLLDDDRRTFYTIGNATDATNTDSVDIRLDEGNYFNGGVKTRTFAAFKTGQQFRVGLRLNF</sequence>
<feature type="chain" id="PRO_5004897850" evidence="5">
    <location>
        <begin position="26"/>
        <end position="1231"/>
    </location>
</feature>
<keyword evidence="4" id="KW-0798">TonB box</keyword>
<dbReference type="PANTHER" id="PTHR40980">
    <property type="entry name" value="PLUG DOMAIN-CONTAINING PROTEIN"/>
    <property type="match status" value="1"/>
</dbReference>
<accession>W7Q8R7</accession>
<dbReference type="SUPFAM" id="SSF56935">
    <property type="entry name" value="Porins"/>
    <property type="match status" value="1"/>
</dbReference>
<evidence type="ECO:0000256" key="4">
    <source>
        <dbReference type="RuleBase" id="RU003357"/>
    </source>
</evidence>
<comment type="similarity">
    <text evidence="4">Belongs to the TonB-dependent receptor family.</text>
</comment>
<gene>
    <name evidence="8" type="ORF">DS2_13674</name>
</gene>
<dbReference type="EMBL" id="ARZY01000027">
    <property type="protein sequence ID" value="EWH09214.1"/>
    <property type="molecule type" value="Genomic_DNA"/>
</dbReference>
<proteinExistence type="inferred from homology"/>
<dbReference type="InterPro" id="IPR036942">
    <property type="entry name" value="Beta-barrel_TonB_sf"/>
</dbReference>
<dbReference type="Pfam" id="PF07715">
    <property type="entry name" value="Plug"/>
    <property type="match status" value="1"/>
</dbReference>
<dbReference type="PANTHER" id="PTHR40980:SF3">
    <property type="entry name" value="TONB-DEPENDENT RECEPTOR-LIKE BETA-BARREL DOMAIN-CONTAINING PROTEIN"/>
    <property type="match status" value="1"/>
</dbReference>
<evidence type="ECO:0000259" key="7">
    <source>
        <dbReference type="Pfam" id="PF07715"/>
    </source>
</evidence>
<dbReference type="Gene3D" id="2.170.130.10">
    <property type="entry name" value="TonB-dependent receptor, plug domain"/>
    <property type="match status" value="1"/>
</dbReference>
<evidence type="ECO:0000256" key="1">
    <source>
        <dbReference type="ARBA" id="ARBA00004442"/>
    </source>
</evidence>
<dbReference type="STRING" id="1328313.DS2_13674"/>
<dbReference type="AlphaFoldDB" id="W7Q8R7"/>
<protein>
    <submittedName>
        <fullName evidence="8">TonB-dependent receptor</fullName>
    </submittedName>
</protein>
<dbReference type="OrthoDB" id="8727862at2"/>
<comment type="caution">
    <text evidence="8">The sequence shown here is derived from an EMBL/GenBank/DDBJ whole genome shotgun (WGS) entry which is preliminary data.</text>
</comment>
<evidence type="ECO:0000313" key="9">
    <source>
        <dbReference type="Proteomes" id="UP000019276"/>
    </source>
</evidence>
<evidence type="ECO:0000313" key="8">
    <source>
        <dbReference type="EMBL" id="EWH09214.1"/>
    </source>
</evidence>
<dbReference type="Proteomes" id="UP000019276">
    <property type="component" value="Unassembled WGS sequence"/>
</dbReference>
<evidence type="ECO:0000256" key="2">
    <source>
        <dbReference type="ARBA" id="ARBA00023136"/>
    </source>
</evidence>
<dbReference type="PATRIC" id="fig|1328313.3.peg.2790"/>
<dbReference type="InterPro" id="IPR037066">
    <property type="entry name" value="Plug_dom_sf"/>
</dbReference>
<evidence type="ECO:0000256" key="5">
    <source>
        <dbReference type="SAM" id="SignalP"/>
    </source>
</evidence>
<keyword evidence="3" id="KW-0998">Cell outer membrane</keyword>
<reference evidence="8 9" key="1">
    <citation type="journal article" date="2014" name="Genome Announc.">
        <title>Draft Genome Sequence of the Agar-Degrading Bacterium Catenovulum sp. Strain DS-2, Isolated from Intestines of Haliotis diversicolor.</title>
        <authorList>
            <person name="Shan D."/>
            <person name="Li X."/>
            <person name="Gu Z."/>
            <person name="Wei G."/>
            <person name="Gao Z."/>
            <person name="Shao Z."/>
        </authorList>
    </citation>
    <scope>NUCLEOTIDE SEQUENCE [LARGE SCALE GENOMIC DNA]</scope>
    <source>
        <strain evidence="8 9">DS-2</strain>
    </source>
</reference>
<feature type="signal peptide" evidence="5">
    <location>
        <begin position="1"/>
        <end position="25"/>
    </location>
</feature>
<evidence type="ECO:0000256" key="3">
    <source>
        <dbReference type="ARBA" id="ARBA00023237"/>
    </source>
</evidence>
<feature type="domain" description="TonB-dependent receptor plug" evidence="7">
    <location>
        <begin position="67"/>
        <end position="174"/>
    </location>
</feature>
<name>W7Q8R7_9ALTE</name>
<evidence type="ECO:0000259" key="6">
    <source>
        <dbReference type="Pfam" id="PF00593"/>
    </source>
</evidence>
<dbReference type="Gene3D" id="2.40.170.20">
    <property type="entry name" value="TonB-dependent receptor, beta-barrel domain"/>
    <property type="match status" value="2"/>
</dbReference>
<organism evidence="8 9">
    <name type="scientific">Catenovulum agarivorans DS-2</name>
    <dbReference type="NCBI Taxonomy" id="1328313"/>
    <lineage>
        <taxon>Bacteria</taxon>
        <taxon>Pseudomonadati</taxon>
        <taxon>Pseudomonadota</taxon>
        <taxon>Gammaproteobacteria</taxon>
        <taxon>Alteromonadales</taxon>
        <taxon>Alteromonadaceae</taxon>
        <taxon>Catenovulum</taxon>
    </lineage>
</organism>
<comment type="subcellular location">
    <subcellularLocation>
        <location evidence="1 4">Cell outer membrane</location>
    </subcellularLocation>
</comment>
<dbReference type="eggNOG" id="COG1629">
    <property type="taxonomic scope" value="Bacteria"/>
</dbReference>
<dbReference type="InterPro" id="IPR012910">
    <property type="entry name" value="Plug_dom"/>
</dbReference>
<dbReference type="GO" id="GO:0009279">
    <property type="term" value="C:cell outer membrane"/>
    <property type="evidence" value="ECO:0007669"/>
    <property type="project" value="UniProtKB-SubCell"/>
</dbReference>